<name>A0A4Z0LW16_9GAMM</name>
<keyword evidence="3 4" id="KW-0472">Membrane</keyword>
<organism evidence="6 7">
    <name type="scientific">Mangrovimicrobium sediminis</name>
    <dbReference type="NCBI Taxonomy" id="2562682"/>
    <lineage>
        <taxon>Bacteria</taxon>
        <taxon>Pseudomonadati</taxon>
        <taxon>Pseudomonadota</taxon>
        <taxon>Gammaproteobacteria</taxon>
        <taxon>Cellvibrionales</taxon>
        <taxon>Halieaceae</taxon>
        <taxon>Mangrovimicrobium</taxon>
    </lineage>
</organism>
<dbReference type="SUPFAM" id="SSF103473">
    <property type="entry name" value="MFS general substrate transporter"/>
    <property type="match status" value="1"/>
</dbReference>
<accession>A0A4Z0LW16</accession>
<keyword evidence="1 4" id="KW-0812">Transmembrane</keyword>
<dbReference type="InterPro" id="IPR036259">
    <property type="entry name" value="MFS_trans_sf"/>
</dbReference>
<protein>
    <submittedName>
        <fullName evidence="6">MFS transporter</fullName>
    </submittedName>
</protein>
<feature type="domain" description="Major facilitator superfamily (MFS) profile" evidence="5">
    <location>
        <begin position="78"/>
        <end position="467"/>
    </location>
</feature>
<dbReference type="PROSITE" id="PS50850">
    <property type="entry name" value="MFS"/>
    <property type="match status" value="1"/>
</dbReference>
<dbReference type="Proteomes" id="UP000298050">
    <property type="component" value="Unassembled WGS sequence"/>
</dbReference>
<evidence type="ECO:0000256" key="4">
    <source>
        <dbReference type="SAM" id="Phobius"/>
    </source>
</evidence>
<feature type="transmembrane region" description="Helical" evidence="4">
    <location>
        <begin position="144"/>
        <end position="164"/>
    </location>
</feature>
<comment type="caution">
    <text evidence="6">The sequence shown here is derived from an EMBL/GenBank/DDBJ whole genome shotgun (WGS) entry which is preliminary data.</text>
</comment>
<dbReference type="GO" id="GO:0022857">
    <property type="term" value="F:transmembrane transporter activity"/>
    <property type="evidence" value="ECO:0007669"/>
    <property type="project" value="InterPro"/>
</dbReference>
<feature type="transmembrane region" description="Helical" evidence="4">
    <location>
        <begin position="234"/>
        <end position="254"/>
    </location>
</feature>
<feature type="transmembrane region" description="Helical" evidence="4">
    <location>
        <begin position="411"/>
        <end position="435"/>
    </location>
</feature>
<dbReference type="PANTHER" id="PTHR11360:SF290">
    <property type="entry name" value="MONOCARBOXYLATE MFS PERMEASE"/>
    <property type="match status" value="1"/>
</dbReference>
<feature type="transmembrane region" description="Helical" evidence="4">
    <location>
        <begin position="441"/>
        <end position="460"/>
    </location>
</feature>
<keyword evidence="7" id="KW-1185">Reference proteome</keyword>
<feature type="transmembrane region" description="Helical" evidence="4">
    <location>
        <begin position="322"/>
        <end position="345"/>
    </location>
</feature>
<dbReference type="Gene3D" id="1.20.1250.20">
    <property type="entry name" value="MFS general substrate transporter like domains"/>
    <property type="match status" value="2"/>
</dbReference>
<dbReference type="InterPro" id="IPR050327">
    <property type="entry name" value="Proton-linked_MCT"/>
</dbReference>
<evidence type="ECO:0000259" key="5">
    <source>
        <dbReference type="PROSITE" id="PS50850"/>
    </source>
</evidence>
<keyword evidence="2 4" id="KW-1133">Transmembrane helix</keyword>
<dbReference type="InterPro" id="IPR020846">
    <property type="entry name" value="MFS_dom"/>
</dbReference>
<gene>
    <name evidence="6" type="ORF">E4634_18500</name>
</gene>
<evidence type="ECO:0000313" key="7">
    <source>
        <dbReference type="Proteomes" id="UP000298050"/>
    </source>
</evidence>
<dbReference type="PANTHER" id="PTHR11360">
    <property type="entry name" value="MONOCARBOXYLATE TRANSPORTER"/>
    <property type="match status" value="1"/>
</dbReference>
<sequence length="477" mass="50483">MFRILTLAVVRRGSLFSSARRGELRGALRDTTPRDTATRDTTTRDTTIRAAEGRAVNEAEAGAAHAGTAQEWRRHWSVVLVGMLGMALGTVHIYSTGVFLAPLEAEFDWSRSQIMFGFTLLTFVGASLAPFVGALIDRCGPRRLALAGILMYCGFLAALSLATANLYSWWGLWMLLALGGLFTKPTMWTAAVSSLFTQGRGLALAVTLCGTGLGSALVPVLSNQLIEHVGWRSSYVALAVICLVLLFPLAYLRFTSAADDARRASSTAAGRVPQPGLGAKQAILSRRFAQLALAAFCITLAIIGLVMNLVPIMSDNGLGRDTAAAIAGAVGVTSIIGRLATGYLLDRLDGNLIGGLVVLAPIVTCLCFIYAPQSVPVALFAVVVLGLALGAELDVVAYLATRHFGLRSFGVVFGCIVSLWSVATGLGPLIASYVYDVSGSYQPALWLFMPLFVVASGLLFTMGRYPEFPPVAVAEPA</sequence>
<feature type="transmembrane region" description="Helical" evidence="4">
    <location>
        <begin position="377"/>
        <end position="399"/>
    </location>
</feature>
<feature type="transmembrane region" description="Helical" evidence="4">
    <location>
        <begin position="114"/>
        <end position="132"/>
    </location>
</feature>
<dbReference type="CDD" id="cd17355">
    <property type="entry name" value="MFS_YcxA_like"/>
    <property type="match status" value="1"/>
</dbReference>
<dbReference type="EMBL" id="SRLE01000014">
    <property type="protein sequence ID" value="TGD71265.1"/>
    <property type="molecule type" value="Genomic_DNA"/>
</dbReference>
<evidence type="ECO:0000256" key="1">
    <source>
        <dbReference type="ARBA" id="ARBA00022692"/>
    </source>
</evidence>
<dbReference type="OrthoDB" id="3199327at2"/>
<feature type="transmembrane region" description="Helical" evidence="4">
    <location>
        <begin position="202"/>
        <end position="222"/>
    </location>
</feature>
<evidence type="ECO:0000256" key="2">
    <source>
        <dbReference type="ARBA" id="ARBA00022989"/>
    </source>
</evidence>
<dbReference type="Pfam" id="PF07690">
    <property type="entry name" value="MFS_1"/>
    <property type="match status" value="1"/>
</dbReference>
<feature type="transmembrane region" description="Helical" evidence="4">
    <location>
        <begin position="352"/>
        <end position="371"/>
    </location>
</feature>
<feature type="transmembrane region" description="Helical" evidence="4">
    <location>
        <begin position="170"/>
        <end position="190"/>
    </location>
</feature>
<proteinExistence type="predicted"/>
<feature type="transmembrane region" description="Helical" evidence="4">
    <location>
        <begin position="76"/>
        <end position="94"/>
    </location>
</feature>
<evidence type="ECO:0000256" key="3">
    <source>
        <dbReference type="ARBA" id="ARBA00023136"/>
    </source>
</evidence>
<dbReference type="AlphaFoldDB" id="A0A4Z0LW16"/>
<dbReference type="InterPro" id="IPR011701">
    <property type="entry name" value="MFS"/>
</dbReference>
<reference evidence="6 7" key="1">
    <citation type="submission" date="2019-04" db="EMBL/GenBank/DDBJ databases">
        <title>Taxonomy of novel Haliea sp. from mangrove soil of West Coast of India.</title>
        <authorList>
            <person name="Verma A."/>
            <person name="Kumar P."/>
            <person name="Krishnamurthi S."/>
        </authorList>
    </citation>
    <scope>NUCLEOTIDE SEQUENCE [LARGE SCALE GENOMIC DNA]</scope>
    <source>
        <strain evidence="6 7">SAOS-164</strain>
    </source>
</reference>
<feature type="transmembrane region" description="Helical" evidence="4">
    <location>
        <begin position="288"/>
        <end position="310"/>
    </location>
</feature>
<evidence type="ECO:0000313" key="6">
    <source>
        <dbReference type="EMBL" id="TGD71265.1"/>
    </source>
</evidence>